<keyword evidence="1" id="KW-0597">Phosphoprotein</keyword>
<evidence type="ECO:0000256" key="3">
    <source>
        <dbReference type="ARBA" id="ARBA00022679"/>
    </source>
</evidence>
<dbReference type="PROSITE" id="PS51585">
    <property type="entry name" value="SAM_MT_TPMT"/>
    <property type="match status" value="1"/>
</dbReference>
<name>A0A1X2HV36_SYNRA</name>
<dbReference type="Proteomes" id="UP000242180">
    <property type="component" value="Unassembled WGS sequence"/>
</dbReference>
<evidence type="ECO:0000256" key="4">
    <source>
        <dbReference type="ARBA" id="ARBA00022691"/>
    </source>
</evidence>
<reference evidence="5 6" key="1">
    <citation type="submission" date="2016-07" db="EMBL/GenBank/DDBJ databases">
        <title>Pervasive Adenine N6-methylation of Active Genes in Fungi.</title>
        <authorList>
            <consortium name="DOE Joint Genome Institute"/>
            <person name="Mondo S.J."/>
            <person name="Dannebaum R.O."/>
            <person name="Kuo R.C."/>
            <person name="Labutti K."/>
            <person name="Haridas S."/>
            <person name="Kuo A."/>
            <person name="Salamov A."/>
            <person name="Ahrendt S.R."/>
            <person name="Lipzen A."/>
            <person name="Sullivan W."/>
            <person name="Andreopoulos W.B."/>
            <person name="Clum A."/>
            <person name="Lindquist E."/>
            <person name="Daum C."/>
            <person name="Ramamoorthy G.K."/>
            <person name="Gryganskyi A."/>
            <person name="Culley D."/>
            <person name="Magnuson J.K."/>
            <person name="James T.Y."/>
            <person name="O'Malley M.A."/>
            <person name="Stajich J.E."/>
            <person name="Spatafora J.W."/>
            <person name="Visel A."/>
            <person name="Grigoriev I.V."/>
        </authorList>
    </citation>
    <scope>NUCLEOTIDE SEQUENCE [LARGE SCALE GENOMIC DNA]</scope>
    <source>
        <strain evidence="5 6">NRRL 2496</strain>
    </source>
</reference>
<gene>
    <name evidence="5" type="ORF">BCR43DRAFT_483270</name>
</gene>
<dbReference type="OrthoDB" id="276151at2759"/>
<dbReference type="OMA" id="RDFISVW"/>
<dbReference type="Pfam" id="PF05724">
    <property type="entry name" value="TPMT"/>
    <property type="match status" value="1"/>
</dbReference>
<sequence>MSTSNVVDLDSEEARAVDWENCWKVGRTQWDAGEPSPALVHLLKTQPELVPSSGRALVPGCGAGYDVLLLSSPTLHVTGLDLSTTCIQKCKEKHADTQGNFDFVADDFYKFTFPQGGYDLVYDYTFLCAMHPDMRPQWSARMAEIVKPGGTLVALMFPIVEKKGGPPFAVSPELYHELLDGAFELVYQQDAEGHEDRKGKEKMSVWKRK</sequence>
<dbReference type="PANTHER" id="PTHR32183">
    <property type="match status" value="1"/>
</dbReference>
<dbReference type="GO" id="GO:0008757">
    <property type="term" value="F:S-adenosylmethionine-dependent methyltransferase activity"/>
    <property type="evidence" value="ECO:0007669"/>
    <property type="project" value="InterPro"/>
</dbReference>
<evidence type="ECO:0000256" key="1">
    <source>
        <dbReference type="ARBA" id="ARBA00022553"/>
    </source>
</evidence>
<accession>A0A1X2HV36</accession>
<dbReference type="SUPFAM" id="SSF53335">
    <property type="entry name" value="S-adenosyl-L-methionine-dependent methyltransferases"/>
    <property type="match status" value="1"/>
</dbReference>
<dbReference type="STRING" id="13706.A0A1X2HV36"/>
<protein>
    <submittedName>
        <fullName evidence="5">S-adenosyl-L-methionine-dependent methyltransferase</fullName>
    </submittedName>
</protein>
<dbReference type="InParanoid" id="A0A1X2HV36"/>
<dbReference type="Gene3D" id="3.40.50.150">
    <property type="entry name" value="Vaccinia Virus protein VP39"/>
    <property type="match status" value="1"/>
</dbReference>
<keyword evidence="6" id="KW-1185">Reference proteome</keyword>
<dbReference type="InterPro" id="IPR008854">
    <property type="entry name" value="TPMT"/>
</dbReference>
<keyword evidence="2 5" id="KW-0489">Methyltransferase</keyword>
<dbReference type="PANTHER" id="PTHR32183:SF11">
    <property type="entry name" value="THIOL METHYLTRANSFERASE 2-RELATED"/>
    <property type="match status" value="1"/>
</dbReference>
<keyword evidence="4" id="KW-0949">S-adenosyl-L-methionine</keyword>
<dbReference type="EMBL" id="MCGN01000001">
    <property type="protein sequence ID" value="ORZ03391.1"/>
    <property type="molecule type" value="Genomic_DNA"/>
</dbReference>
<evidence type="ECO:0000256" key="2">
    <source>
        <dbReference type="ARBA" id="ARBA00022603"/>
    </source>
</evidence>
<organism evidence="5 6">
    <name type="scientific">Syncephalastrum racemosum</name>
    <name type="common">Filamentous fungus</name>
    <dbReference type="NCBI Taxonomy" id="13706"/>
    <lineage>
        <taxon>Eukaryota</taxon>
        <taxon>Fungi</taxon>
        <taxon>Fungi incertae sedis</taxon>
        <taxon>Mucoromycota</taxon>
        <taxon>Mucoromycotina</taxon>
        <taxon>Mucoromycetes</taxon>
        <taxon>Mucorales</taxon>
        <taxon>Syncephalastraceae</taxon>
        <taxon>Syncephalastrum</taxon>
    </lineage>
</organism>
<dbReference type="AlphaFoldDB" id="A0A1X2HV36"/>
<dbReference type="InterPro" id="IPR029063">
    <property type="entry name" value="SAM-dependent_MTases_sf"/>
</dbReference>
<evidence type="ECO:0000313" key="6">
    <source>
        <dbReference type="Proteomes" id="UP000242180"/>
    </source>
</evidence>
<dbReference type="CDD" id="cd02440">
    <property type="entry name" value="AdoMet_MTases"/>
    <property type="match status" value="1"/>
</dbReference>
<comment type="caution">
    <text evidence="5">The sequence shown here is derived from an EMBL/GenBank/DDBJ whole genome shotgun (WGS) entry which is preliminary data.</text>
</comment>
<evidence type="ECO:0000313" key="5">
    <source>
        <dbReference type="EMBL" id="ORZ03391.1"/>
    </source>
</evidence>
<proteinExistence type="predicted"/>
<keyword evidence="3 5" id="KW-0808">Transferase</keyword>
<dbReference type="GO" id="GO:0032259">
    <property type="term" value="P:methylation"/>
    <property type="evidence" value="ECO:0007669"/>
    <property type="project" value="UniProtKB-KW"/>
</dbReference>